<dbReference type="GO" id="GO:0046872">
    <property type="term" value="F:metal ion binding"/>
    <property type="evidence" value="ECO:0007669"/>
    <property type="project" value="UniProtKB-KW"/>
</dbReference>
<dbReference type="Gene3D" id="3.60.21.10">
    <property type="match status" value="1"/>
</dbReference>
<dbReference type="Proteomes" id="UP000003751">
    <property type="component" value="Unassembled WGS sequence"/>
</dbReference>
<sequence length="175" mass="18795">MLRVAVISDTHIPSRANRIPDWVRTRIMRADHTIHAGDFDSADALASVHELTDGNYTAVGGNTDPKSLRLPDVATLEVGGVTFVVTHGTGPKRGYRERVARIVRETVEEETSAKRATDASVVGVGGHTHRPMDETVDGVRLLNPGSATGAAPAEMATMFVVTVEDGEMDVQKHES</sequence>
<accession>E7QTV1</accession>
<reference evidence="6" key="2">
    <citation type="submission" date="2016-11" db="EMBL/GenBank/DDBJ databases">
        <authorList>
            <person name="Varghese N."/>
            <person name="Submissions S."/>
        </authorList>
    </citation>
    <scope>NUCLEOTIDE SEQUENCE [LARGE SCALE GENOMIC DNA]</scope>
    <source>
        <strain evidence="6">DX253</strain>
    </source>
</reference>
<dbReference type="InterPro" id="IPR029052">
    <property type="entry name" value="Metallo-depent_PP-like"/>
</dbReference>
<reference evidence="4" key="3">
    <citation type="submission" date="2016-11" db="EMBL/GenBank/DDBJ databases">
        <authorList>
            <person name="Jaros S."/>
            <person name="Januszkiewicz K."/>
            <person name="Wedrychowicz H."/>
        </authorList>
    </citation>
    <scope>NUCLEOTIDE SEQUENCE [LARGE SCALE GENOMIC DNA]</scope>
    <source>
        <strain evidence="4">DX253</strain>
    </source>
</reference>
<keyword evidence="1" id="KW-0479">Metal-binding</keyword>
<dbReference type="STRING" id="797209.GCA_000376445_02566"/>
<dbReference type="OrthoDB" id="9959at2157"/>
<dbReference type="Proteomes" id="UP000184203">
    <property type="component" value="Unassembled WGS sequence"/>
</dbReference>
<dbReference type="EMBL" id="FRAN01000003">
    <property type="protein sequence ID" value="SHK86257.1"/>
    <property type="molecule type" value="Genomic_DNA"/>
</dbReference>
<evidence type="ECO:0000313" key="4">
    <source>
        <dbReference type="EMBL" id="SHK86257.1"/>
    </source>
</evidence>
<proteinExistence type="inferred from homology"/>
<gene>
    <name evidence="4" type="ORF">SAMN05444342_2434</name>
    <name evidence="3" type="ORF">ZOD2009_11155</name>
</gene>
<evidence type="ECO:0000313" key="3">
    <source>
        <dbReference type="EMBL" id="EFW92030.1"/>
    </source>
</evidence>
<evidence type="ECO:0000313" key="6">
    <source>
        <dbReference type="Proteomes" id="UP000184203"/>
    </source>
</evidence>
<evidence type="ECO:0000256" key="1">
    <source>
        <dbReference type="RuleBase" id="RU362039"/>
    </source>
</evidence>
<dbReference type="Pfam" id="PF12850">
    <property type="entry name" value="Metallophos_2"/>
    <property type="match status" value="1"/>
</dbReference>
<dbReference type="InterPro" id="IPR024654">
    <property type="entry name" value="Calcineurin-like_PHP_lpxH"/>
</dbReference>
<dbReference type="NCBIfam" id="TIGR00040">
    <property type="entry name" value="yfcE"/>
    <property type="match status" value="1"/>
</dbReference>
<keyword evidence="6" id="KW-1185">Reference proteome</keyword>
<name>E7QTV1_HALPU</name>
<protein>
    <recommendedName>
        <fullName evidence="1">Phosphoesterase</fullName>
        <ecNumber evidence="1">3.1.4.-</ecNumber>
    </recommendedName>
</protein>
<dbReference type="PANTHER" id="PTHR11124">
    <property type="entry name" value="VACUOLAR SORTING PROTEIN VPS29"/>
    <property type="match status" value="1"/>
</dbReference>
<dbReference type="SUPFAM" id="SSF56300">
    <property type="entry name" value="Metallo-dependent phosphatases"/>
    <property type="match status" value="1"/>
</dbReference>
<dbReference type="EC" id="3.1.4.-" evidence="1"/>
<comment type="similarity">
    <text evidence="1">Belongs to the metallophosphoesterase superfamily. YfcE family.</text>
</comment>
<dbReference type="PATRIC" id="fig|797209.4.peg.2192"/>
<comment type="cofactor">
    <cofactor evidence="1">
        <name>a divalent metal cation</name>
        <dbReference type="ChEBI" id="CHEBI:60240"/>
    </cofactor>
</comment>
<reference evidence="3 5" key="1">
    <citation type="journal article" date="2014" name="ISME J.">
        <title>Trehalose/2-sulfotrehalose biosynthesis and glycine-betaine uptake are widely spread mechanisms for osmoadaptation in the Halobacteriales.</title>
        <authorList>
            <person name="Youssef N.H."/>
            <person name="Savage-Ashlock K.N."/>
            <person name="McCully A.L."/>
            <person name="Luedtke B."/>
            <person name="Shaw E.I."/>
            <person name="Hoff W.D."/>
            <person name="Elshahed M.S."/>
        </authorList>
    </citation>
    <scope>NUCLEOTIDE SEQUENCE [LARGE SCALE GENOMIC DNA]</scope>
    <source>
        <strain evidence="3 5">DX253</strain>
    </source>
</reference>
<dbReference type="eggNOG" id="arCOG01141">
    <property type="taxonomic scope" value="Archaea"/>
</dbReference>
<feature type="domain" description="Calcineurin-like phosphoesterase" evidence="2">
    <location>
        <begin position="3"/>
        <end position="165"/>
    </location>
</feature>
<dbReference type="GO" id="GO:0016787">
    <property type="term" value="F:hydrolase activity"/>
    <property type="evidence" value="ECO:0007669"/>
    <property type="project" value="UniProtKB-UniRule"/>
</dbReference>
<dbReference type="EMBL" id="AEMG01000009">
    <property type="protein sequence ID" value="EFW92030.1"/>
    <property type="molecule type" value="Genomic_DNA"/>
</dbReference>
<evidence type="ECO:0000259" key="2">
    <source>
        <dbReference type="Pfam" id="PF12850"/>
    </source>
</evidence>
<evidence type="ECO:0000313" key="5">
    <source>
        <dbReference type="Proteomes" id="UP000003751"/>
    </source>
</evidence>
<dbReference type="AlphaFoldDB" id="E7QTV1"/>
<dbReference type="RefSeq" id="WP_007979750.1">
    <property type="nucleotide sequence ID" value="NZ_AEMG01000009.1"/>
</dbReference>
<organism evidence="3 5">
    <name type="scientific">Haladaptatus paucihalophilus DX253</name>
    <dbReference type="NCBI Taxonomy" id="797209"/>
    <lineage>
        <taxon>Archaea</taxon>
        <taxon>Methanobacteriati</taxon>
        <taxon>Methanobacteriota</taxon>
        <taxon>Stenosarchaea group</taxon>
        <taxon>Halobacteria</taxon>
        <taxon>Halobacteriales</taxon>
        <taxon>Haladaptataceae</taxon>
        <taxon>Haladaptatus</taxon>
    </lineage>
</organism>
<dbReference type="InterPro" id="IPR000979">
    <property type="entry name" value="Phosphodiesterase_MJ0936/Vps29"/>
</dbReference>